<dbReference type="EMBL" id="VOPW01000001">
    <property type="protein sequence ID" value="TXC66104.1"/>
    <property type="molecule type" value="Genomic_DNA"/>
</dbReference>
<evidence type="ECO:0000256" key="3">
    <source>
        <dbReference type="ARBA" id="ARBA00022679"/>
    </source>
</evidence>
<dbReference type="PROSITE" id="PS00606">
    <property type="entry name" value="KS3_1"/>
    <property type="match status" value="1"/>
</dbReference>
<dbReference type="AlphaFoldDB" id="A0A5C6TZJ0"/>
<dbReference type="GO" id="GO:0004315">
    <property type="term" value="F:3-oxoacyl-[acyl-carrier-protein] synthase activity"/>
    <property type="evidence" value="ECO:0007669"/>
    <property type="project" value="InterPro"/>
</dbReference>
<dbReference type="InterPro" id="IPR016039">
    <property type="entry name" value="Thiolase-like"/>
</dbReference>
<reference evidence="5 6" key="1">
    <citation type="submission" date="2019-08" db="EMBL/GenBank/DDBJ databases">
        <authorList>
            <person name="Khan S.A."/>
            <person name="Jeon C.O."/>
            <person name="Jeong S.E."/>
        </authorList>
    </citation>
    <scope>NUCLEOTIDE SEQUENCE [LARGE SCALE GENOMIC DNA]</scope>
    <source>
        <strain evidence="6">IMCC1728</strain>
    </source>
</reference>
<dbReference type="GO" id="GO:0006633">
    <property type="term" value="P:fatty acid biosynthetic process"/>
    <property type="evidence" value="ECO:0007669"/>
    <property type="project" value="InterPro"/>
</dbReference>
<dbReference type="InterPro" id="IPR020841">
    <property type="entry name" value="PKS_Beta-ketoAc_synthase_dom"/>
</dbReference>
<keyword evidence="2" id="KW-0597">Phosphoprotein</keyword>
<dbReference type="PROSITE" id="PS52004">
    <property type="entry name" value="KS3_2"/>
    <property type="match status" value="1"/>
</dbReference>
<dbReference type="CDD" id="cd00833">
    <property type="entry name" value="PKS"/>
    <property type="match status" value="1"/>
</dbReference>
<name>A0A5C6TZJ0_9BURK</name>
<dbReference type="Gene3D" id="3.40.47.10">
    <property type="match status" value="1"/>
</dbReference>
<evidence type="ECO:0000256" key="2">
    <source>
        <dbReference type="ARBA" id="ARBA00022553"/>
    </source>
</evidence>
<dbReference type="GO" id="GO:0004312">
    <property type="term" value="F:fatty acid synthase activity"/>
    <property type="evidence" value="ECO:0007669"/>
    <property type="project" value="TreeGrafter"/>
</dbReference>
<dbReference type="InterPro" id="IPR014030">
    <property type="entry name" value="Ketoacyl_synth_N"/>
</dbReference>
<dbReference type="SMART" id="SM00825">
    <property type="entry name" value="PKS_KS"/>
    <property type="match status" value="1"/>
</dbReference>
<proteinExistence type="predicted"/>
<evidence type="ECO:0000256" key="1">
    <source>
        <dbReference type="ARBA" id="ARBA00022450"/>
    </source>
</evidence>
<gene>
    <name evidence="5" type="ORF">FSC37_09670</name>
</gene>
<keyword evidence="3" id="KW-0808">Transferase</keyword>
<dbReference type="InterPro" id="IPR018201">
    <property type="entry name" value="Ketoacyl_synth_AS"/>
</dbReference>
<comment type="caution">
    <text evidence="5">The sequence shown here is derived from an EMBL/GenBank/DDBJ whole genome shotgun (WGS) entry which is preliminary data.</text>
</comment>
<dbReference type="SUPFAM" id="SSF53901">
    <property type="entry name" value="Thiolase-like"/>
    <property type="match status" value="1"/>
</dbReference>
<dbReference type="Pfam" id="PF00109">
    <property type="entry name" value="ketoacyl-synt"/>
    <property type="match status" value="1"/>
</dbReference>
<evidence type="ECO:0000313" key="6">
    <source>
        <dbReference type="Proteomes" id="UP000321832"/>
    </source>
</evidence>
<evidence type="ECO:0000313" key="5">
    <source>
        <dbReference type="EMBL" id="TXC66104.1"/>
    </source>
</evidence>
<protein>
    <submittedName>
        <fullName evidence="5">Polyketide synthase</fullName>
    </submittedName>
</protein>
<dbReference type="InterPro" id="IPR050091">
    <property type="entry name" value="PKS_NRPS_Biosynth_Enz"/>
</dbReference>
<dbReference type="PANTHER" id="PTHR43775:SF37">
    <property type="entry name" value="SI:DKEY-61P9.11"/>
    <property type="match status" value="1"/>
</dbReference>
<dbReference type="Proteomes" id="UP000321832">
    <property type="component" value="Unassembled WGS sequence"/>
</dbReference>
<keyword evidence="6" id="KW-1185">Reference proteome</keyword>
<keyword evidence="1" id="KW-0596">Phosphopantetheine</keyword>
<organism evidence="5 6">
    <name type="scientific">Piscinibacter aquaticus</name>
    <dbReference type="NCBI Taxonomy" id="392597"/>
    <lineage>
        <taxon>Bacteria</taxon>
        <taxon>Pseudomonadati</taxon>
        <taxon>Pseudomonadota</taxon>
        <taxon>Betaproteobacteria</taxon>
        <taxon>Burkholderiales</taxon>
        <taxon>Sphaerotilaceae</taxon>
        <taxon>Piscinibacter</taxon>
    </lineage>
</organism>
<evidence type="ECO:0000259" key="4">
    <source>
        <dbReference type="PROSITE" id="PS52004"/>
    </source>
</evidence>
<sequence length="185" mass="19525">MVDAASLETLLWGGVDAIGPIPPERWNLRRLVRPRSHRPGEDDDPRGGFIENVDRFDAGFFGIGAVEAASMDPQQRLALELAWEALENAAVQPSSLLGSRTGVYLGIANADYGRSLFAQPDLIDPYFSQGNAFSVASGRIAYVLGLQGPAVSVDTACSSSLVALHLACQPCGAASAIVHWSAAST</sequence>
<feature type="domain" description="Ketosynthase family 3 (KS3)" evidence="4">
    <location>
        <begin position="1"/>
        <end position="185"/>
    </location>
</feature>
<dbReference type="PANTHER" id="PTHR43775">
    <property type="entry name" value="FATTY ACID SYNTHASE"/>
    <property type="match status" value="1"/>
</dbReference>
<accession>A0A5C6TZJ0</accession>